<reference evidence="3 4" key="2">
    <citation type="submission" date="2018-11" db="EMBL/GenBank/DDBJ databases">
        <authorList>
            <consortium name="Pathogen Informatics"/>
        </authorList>
    </citation>
    <scope>NUCLEOTIDE SEQUENCE [LARGE SCALE GENOMIC DNA]</scope>
</reference>
<protein>
    <submittedName>
        <fullName evidence="5">MSP domain-containing protein</fullName>
    </submittedName>
</protein>
<feature type="compositionally biased region" description="Basic and acidic residues" evidence="1">
    <location>
        <begin position="155"/>
        <end position="165"/>
    </location>
</feature>
<dbReference type="Proteomes" id="UP000270296">
    <property type="component" value="Unassembled WGS sequence"/>
</dbReference>
<dbReference type="EMBL" id="UZAM01016953">
    <property type="protein sequence ID" value="VDP45316.1"/>
    <property type="molecule type" value="Genomic_DNA"/>
</dbReference>
<feature type="region of interest" description="Disordered" evidence="1">
    <location>
        <begin position="129"/>
        <end position="189"/>
    </location>
</feature>
<evidence type="ECO:0000313" key="4">
    <source>
        <dbReference type="Proteomes" id="UP000270296"/>
    </source>
</evidence>
<dbReference type="InterPro" id="IPR008962">
    <property type="entry name" value="PapD-like_sf"/>
</dbReference>
<evidence type="ECO:0000313" key="5">
    <source>
        <dbReference type="WBParaSite" id="SBAD_0001249101-mRNA-1"/>
    </source>
</evidence>
<keyword evidence="2" id="KW-1133">Transmembrane helix</keyword>
<name>A0A183J889_9BILA</name>
<gene>
    <name evidence="3" type="ORF">SBAD_LOCUS12088</name>
</gene>
<dbReference type="WBParaSite" id="SBAD_0001249101-mRNA-1">
    <property type="protein sequence ID" value="SBAD_0001249101-mRNA-1"/>
    <property type="gene ID" value="SBAD_0001249101"/>
</dbReference>
<evidence type="ECO:0000313" key="3">
    <source>
        <dbReference type="EMBL" id="VDP45316.1"/>
    </source>
</evidence>
<dbReference type="AlphaFoldDB" id="A0A183J889"/>
<keyword evidence="4" id="KW-1185">Reference proteome</keyword>
<keyword evidence="2" id="KW-0812">Transmembrane</keyword>
<accession>A0A183J889</accession>
<evidence type="ECO:0000256" key="2">
    <source>
        <dbReference type="SAM" id="Phobius"/>
    </source>
</evidence>
<evidence type="ECO:0000256" key="1">
    <source>
        <dbReference type="SAM" id="MobiDB-lite"/>
    </source>
</evidence>
<feature type="compositionally biased region" description="Polar residues" evidence="1">
    <location>
        <begin position="166"/>
        <end position="184"/>
    </location>
</feature>
<proteinExistence type="predicted"/>
<sequence length="239" mass="26411">MTVQEAAPGQVEVRRAPYMLPAKIKVVNDQNETVCFKFRTNYPNILTATPRMFNLNAGESLESTMGLSKESMALSWRALKAVSPLVKVFAWPLADFHDADEMWASVPLSKSDVPSATLQLDIVVPTDSGDGTDDVAIDTGNQTPLKESPVAAAPEGEKTYSEECSGKSTPYSYSSEDTQGSSVDEVNEHRRSESTYVVSEITESETLEELSILRMIFYSAFVLGLWLLFESLFVQNLFE</sequence>
<keyword evidence="2" id="KW-0472">Membrane</keyword>
<feature type="transmembrane region" description="Helical" evidence="2">
    <location>
        <begin position="215"/>
        <end position="234"/>
    </location>
</feature>
<dbReference type="SUPFAM" id="SSF49354">
    <property type="entry name" value="PapD-like"/>
    <property type="match status" value="1"/>
</dbReference>
<reference evidence="5" key="1">
    <citation type="submission" date="2016-06" db="UniProtKB">
        <authorList>
            <consortium name="WormBaseParasite"/>
        </authorList>
    </citation>
    <scope>IDENTIFICATION</scope>
</reference>
<organism evidence="5">
    <name type="scientific">Soboliphyme baturini</name>
    <dbReference type="NCBI Taxonomy" id="241478"/>
    <lineage>
        <taxon>Eukaryota</taxon>
        <taxon>Metazoa</taxon>
        <taxon>Ecdysozoa</taxon>
        <taxon>Nematoda</taxon>
        <taxon>Enoplea</taxon>
        <taxon>Dorylaimia</taxon>
        <taxon>Dioctophymatida</taxon>
        <taxon>Dioctophymatoidea</taxon>
        <taxon>Soboliphymatidae</taxon>
        <taxon>Soboliphyme</taxon>
    </lineage>
</organism>